<protein>
    <recommendedName>
        <fullName evidence="2">HMA domain-containing protein</fullName>
    </recommendedName>
</protein>
<dbReference type="InterPro" id="IPR017969">
    <property type="entry name" value="Heavy-metal-associated_CS"/>
</dbReference>
<proteinExistence type="predicted"/>
<dbReference type="RefSeq" id="WP_158195081.1">
    <property type="nucleotide sequence ID" value="NZ_CP046908.1"/>
</dbReference>
<dbReference type="InterPro" id="IPR036163">
    <property type="entry name" value="HMA_dom_sf"/>
</dbReference>
<evidence type="ECO:0000259" key="2">
    <source>
        <dbReference type="PROSITE" id="PS50846"/>
    </source>
</evidence>
<reference evidence="3 4" key="1">
    <citation type="submission" date="2019-12" db="EMBL/GenBank/DDBJ databases">
        <title>The genome of Stappia indica PHM037.</title>
        <authorList>
            <person name="Kacar D."/>
            <person name="Galan B."/>
            <person name="Canedo L."/>
            <person name="Rodriguez P."/>
            <person name="de la Calle F."/>
            <person name="Garcia J.L."/>
        </authorList>
    </citation>
    <scope>NUCLEOTIDE SEQUENCE [LARGE SCALE GENOMIC DNA]</scope>
    <source>
        <strain evidence="3 4">PHM037</strain>
    </source>
</reference>
<dbReference type="Gene3D" id="3.30.70.100">
    <property type="match status" value="1"/>
</dbReference>
<accession>A0A857CBJ1</accession>
<dbReference type="PROSITE" id="PS01047">
    <property type="entry name" value="HMA_1"/>
    <property type="match status" value="1"/>
</dbReference>
<dbReference type="KEGG" id="siw:GH266_18140"/>
<dbReference type="Pfam" id="PF00403">
    <property type="entry name" value="HMA"/>
    <property type="match status" value="1"/>
</dbReference>
<dbReference type="EMBL" id="CP046908">
    <property type="protein sequence ID" value="QGZ36238.1"/>
    <property type="molecule type" value="Genomic_DNA"/>
</dbReference>
<name>A0A857CBJ1_9HYPH</name>
<dbReference type="SUPFAM" id="SSF55008">
    <property type="entry name" value="HMA, heavy metal-associated domain"/>
    <property type="match status" value="1"/>
</dbReference>
<dbReference type="InterPro" id="IPR006121">
    <property type="entry name" value="HMA_dom"/>
</dbReference>
<sequence length="65" mass="6662">MIEVKIDGMTCNGCVASVKKALAAADPAASAEIDLASGTARIQTQLPRERIVETIEAAGYDVVAG</sequence>
<dbReference type="GO" id="GO:0046872">
    <property type="term" value="F:metal ion binding"/>
    <property type="evidence" value="ECO:0007669"/>
    <property type="project" value="UniProtKB-KW"/>
</dbReference>
<dbReference type="AlphaFoldDB" id="A0A857CBJ1"/>
<gene>
    <name evidence="3" type="ORF">GH266_18140</name>
</gene>
<evidence type="ECO:0000256" key="1">
    <source>
        <dbReference type="ARBA" id="ARBA00022723"/>
    </source>
</evidence>
<dbReference type="PROSITE" id="PS50846">
    <property type="entry name" value="HMA_2"/>
    <property type="match status" value="1"/>
</dbReference>
<keyword evidence="1" id="KW-0479">Metal-binding</keyword>
<evidence type="ECO:0000313" key="4">
    <source>
        <dbReference type="Proteomes" id="UP000435648"/>
    </source>
</evidence>
<organism evidence="3 4">
    <name type="scientific">Stappia indica</name>
    <dbReference type="NCBI Taxonomy" id="538381"/>
    <lineage>
        <taxon>Bacteria</taxon>
        <taxon>Pseudomonadati</taxon>
        <taxon>Pseudomonadota</taxon>
        <taxon>Alphaproteobacteria</taxon>
        <taxon>Hyphomicrobiales</taxon>
        <taxon>Stappiaceae</taxon>
        <taxon>Stappia</taxon>
    </lineage>
</organism>
<dbReference type="Proteomes" id="UP000435648">
    <property type="component" value="Chromosome"/>
</dbReference>
<feature type="domain" description="HMA" evidence="2">
    <location>
        <begin position="1"/>
        <end position="63"/>
    </location>
</feature>
<evidence type="ECO:0000313" key="3">
    <source>
        <dbReference type="EMBL" id="QGZ36238.1"/>
    </source>
</evidence>
<dbReference type="CDD" id="cd00371">
    <property type="entry name" value="HMA"/>
    <property type="match status" value="1"/>
</dbReference>